<reference evidence="3 4" key="1">
    <citation type="submission" date="2019-02" db="EMBL/GenBank/DDBJ databases">
        <title>Deep-cultivation of Planctomycetes and their phenomic and genomic characterization uncovers novel biology.</title>
        <authorList>
            <person name="Wiegand S."/>
            <person name="Jogler M."/>
            <person name="Boedeker C."/>
            <person name="Pinto D."/>
            <person name="Vollmers J."/>
            <person name="Rivas-Marin E."/>
            <person name="Kohn T."/>
            <person name="Peeters S.H."/>
            <person name="Heuer A."/>
            <person name="Rast P."/>
            <person name="Oberbeckmann S."/>
            <person name="Bunk B."/>
            <person name="Jeske O."/>
            <person name="Meyerdierks A."/>
            <person name="Storesund J.E."/>
            <person name="Kallscheuer N."/>
            <person name="Luecker S."/>
            <person name="Lage O.M."/>
            <person name="Pohl T."/>
            <person name="Merkel B.J."/>
            <person name="Hornburger P."/>
            <person name="Mueller R.-W."/>
            <person name="Bruemmer F."/>
            <person name="Labrenz M."/>
            <person name="Spormann A.M."/>
            <person name="Op den Camp H."/>
            <person name="Overmann J."/>
            <person name="Amann R."/>
            <person name="Jetten M.S.M."/>
            <person name="Mascher T."/>
            <person name="Medema M.H."/>
            <person name="Devos D.P."/>
            <person name="Kaster A.-K."/>
            <person name="Ovreas L."/>
            <person name="Rohde M."/>
            <person name="Galperin M.Y."/>
            <person name="Jogler C."/>
        </authorList>
    </citation>
    <scope>NUCLEOTIDE SEQUENCE [LARGE SCALE GENOMIC DNA]</scope>
    <source>
        <strain evidence="3 4">Mal52</strain>
    </source>
</reference>
<name>A0A517ZKZ0_9PLAN</name>
<feature type="domain" description="DUF403" evidence="2">
    <location>
        <begin position="1"/>
        <end position="311"/>
    </location>
</feature>
<dbReference type="AlphaFoldDB" id="A0A517ZKZ0"/>
<evidence type="ECO:0000313" key="4">
    <source>
        <dbReference type="Proteomes" id="UP000319383"/>
    </source>
</evidence>
<dbReference type="InterPro" id="IPR051680">
    <property type="entry name" value="ATP-dep_Glu-Cys_Ligase-2"/>
</dbReference>
<protein>
    <recommendedName>
        <fullName evidence="2">DUF403 domain-containing protein</fullName>
    </recommendedName>
</protein>
<dbReference type="PANTHER" id="PTHR34595:SF7">
    <property type="entry name" value="SLL1039 PROTEIN"/>
    <property type="match status" value="1"/>
</dbReference>
<evidence type="ECO:0000313" key="3">
    <source>
        <dbReference type="EMBL" id="QDU43093.1"/>
    </source>
</evidence>
<keyword evidence="4" id="KW-1185">Reference proteome</keyword>
<dbReference type="KEGG" id="sdyn:Mal52_15650"/>
<dbReference type="Proteomes" id="UP000319383">
    <property type="component" value="Chromosome"/>
</dbReference>
<dbReference type="EMBL" id="CP036276">
    <property type="protein sequence ID" value="QDU43093.1"/>
    <property type="molecule type" value="Genomic_DNA"/>
</dbReference>
<proteinExistence type="predicted"/>
<feature type="region of interest" description="Disordered" evidence="1">
    <location>
        <begin position="316"/>
        <end position="339"/>
    </location>
</feature>
<gene>
    <name evidence="3" type="ORF">Mal52_15650</name>
</gene>
<evidence type="ECO:0000259" key="2">
    <source>
        <dbReference type="Pfam" id="PF04168"/>
    </source>
</evidence>
<accession>A0A517ZKZ0</accession>
<evidence type="ECO:0000256" key="1">
    <source>
        <dbReference type="SAM" id="MobiDB-lite"/>
    </source>
</evidence>
<dbReference type="PANTHER" id="PTHR34595">
    <property type="entry name" value="BLR5612 PROTEIN"/>
    <property type="match status" value="1"/>
</dbReference>
<sequence length="339" mass="38522">MLSRVANSVYWLSRYIERAENVARFIDVNYNLTLGETDSLGNQWAPLVYTTGDQEPFEKRYGAPTRENVLKFLSFDEDNPNSIISCAAFARENARTIRESLPSVVWEQLNKFFFMVRTAAKVSSTLDQPQEFCERVRLASHLLVGATDATMSHGEAWHFLRLGRLLERADKTSRIVDVQYYILLPDAHDVGSALDVVRWSALLKSASALEMYRRQHGKIVPERVADFLVLDRHFPRAIHFCLMKAQESLRNITGSTSGTFCNLAEQRMGQLCSAMDYTSVRDIVQHGLHQYIDDFQNRLNLVGAAISDDFFTTHQQRQARNAEASGQSQAQTQTQTQSS</sequence>
<organism evidence="3 4">
    <name type="scientific">Symmachiella dynata</name>
    <dbReference type="NCBI Taxonomy" id="2527995"/>
    <lineage>
        <taxon>Bacteria</taxon>
        <taxon>Pseudomonadati</taxon>
        <taxon>Planctomycetota</taxon>
        <taxon>Planctomycetia</taxon>
        <taxon>Planctomycetales</taxon>
        <taxon>Planctomycetaceae</taxon>
        <taxon>Symmachiella</taxon>
    </lineage>
</organism>
<feature type="compositionally biased region" description="Low complexity" evidence="1">
    <location>
        <begin position="327"/>
        <end position="339"/>
    </location>
</feature>
<dbReference type="Pfam" id="PF04168">
    <property type="entry name" value="Alpha-E"/>
    <property type="match status" value="1"/>
</dbReference>
<dbReference type="InterPro" id="IPR007296">
    <property type="entry name" value="DUF403"/>
</dbReference>
<dbReference type="RefSeq" id="WP_145375140.1">
    <property type="nucleotide sequence ID" value="NZ_CP036276.1"/>
</dbReference>